<dbReference type="OrthoDB" id="427886at2759"/>
<protein>
    <recommendedName>
        <fullName evidence="3">Fcf2 pre-rRNA processing C-terminal domain-containing protein</fullName>
    </recommendedName>
</protein>
<sequence length="261" mass="29459">MSRANFELLLRFGHHFFLLSTHRRTTNTGPRIGFAIMDADLSDDQIEELLARATARLQRKQTPQQLAISNPTQTFNFPKLNAGKLEKPYITTKGDIVSVDAKRLLEEKERKGANGIRKVEDPVTAKKAALEAKKATAGTSWFNLPRTDLTPQLKRDLQLLKMRNVLDPHRHYKKDGGKMKAPEYSQVGTIIEGPTEFFTGRIENKQRKKTFVEEVLAGEQETGRFKKKYGELQGRKTSGKKAFYKAMKANRKVGGVKKGSG</sequence>
<dbReference type="InterPro" id="IPR039883">
    <property type="entry name" value="Fcf2/DNTTIP2"/>
</dbReference>
<dbReference type="GO" id="GO:0006396">
    <property type="term" value="P:RNA processing"/>
    <property type="evidence" value="ECO:0007669"/>
    <property type="project" value="TreeGrafter"/>
</dbReference>
<evidence type="ECO:0000313" key="5">
    <source>
        <dbReference type="Proteomes" id="UP000309340"/>
    </source>
</evidence>
<dbReference type="InterPro" id="IPR014810">
    <property type="entry name" value="Fcf2_C"/>
</dbReference>
<dbReference type="Proteomes" id="UP000309340">
    <property type="component" value="Unassembled WGS sequence"/>
</dbReference>
<dbReference type="PANTHER" id="PTHR21686:SF12">
    <property type="entry name" value="DEOXYNUCLEOTIDYLTRANSFERASE TERMINAL-INTERACTING PROTEIN 2"/>
    <property type="match status" value="1"/>
</dbReference>
<reference evidence="4 5" key="1">
    <citation type="submission" date="2017-03" db="EMBL/GenBank/DDBJ databases">
        <title>Genomes of endolithic fungi from Antarctica.</title>
        <authorList>
            <person name="Coleine C."/>
            <person name="Masonjones S."/>
            <person name="Stajich J.E."/>
        </authorList>
    </citation>
    <scope>NUCLEOTIDE SEQUENCE [LARGE SCALE GENOMIC DNA]</scope>
    <source>
        <strain evidence="4 5">CCFEE 5184</strain>
    </source>
</reference>
<proteinExistence type="predicted"/>
<comment type="caution">
    <text evidence="4">The sequence shown here is derived from an EMBL/GenBank/DDBJ whole genome shotgun (WGS) entry which is preliminary data.</text>
</comment>
<dbReference type="PANTHER" id="PTHR21686">
    <property type="entry name" value="DEOXYNUCLEOTIDYLTRANSFERASE TERMINAL-INTERACTING PROTEIN 2"/>
    <property type="match status" value="1"/>
</dbReference>
<organism evidence="4 5">
    <name type="scientific">Friedmanniomyces simplex</name>
    <dbReference type="NCBI Taxonomy" id="329884"/>
    <lineage>
        <taxon>Eukaryota</taxon>
        <taxon>Fungi</taxon>
        <taxon>Dikarya</taxon>
        <taxon>Ascomycota</taxon>
        <taxon>Pezizomycotina</taxon>
        <taxon>Dothideomycetes</taxon>
        <taxon>Dothideomycetidae</taxon>
        <taxon>Mycosphaerellales</taxon>
        <taxon>Teratosphaeriaceae</taxon>
        <taxon>Friedmanniomyces</taxon>
    </lineage>
</organism>
<evidence type="ECO:0000256" key="1">
    <source>
        <dbReference type="ARBA" id="ARBA00004604"/>
    </source>
</evidence>
<dbReference type="STRING" id="329884.A0A4U0XFT4"/>
<dbReference type="GO" id="GO:0003723">
    <property type="term" value="F:RNA binding"/>
    <property type="evidence" value="ECO:0007669"/>
    <property type="project" value="TreeGrafter"/>
</dbReference>
<evidence type="ECO:0000256" key="2">
    <source>
        <dbReference type="ARBA" id="ARBA00023242"/>
    </source>
</evidence>
<name>A0A4U0XFT4_9PEZI</name>
<keyword evidence="2" id="KW-0539">Nucleus</keyword>
<evidence type="ECO:0000259" key="3">
    <source>
        <dbReference type="Pfam" id="PF08698"/>
    </source>
</evidence>
<dbReference type="EMBL" id="NAJQ01000262">
    <property type="protein sequence ID" value="TKA73495.1"/>
    <property type="molecule type" value="Genomic_DNA"/>
</dbReference>
<evidence type="ECO:0000313" key="4">
    <source>
        <dbReference type="EMBL" id="TKA73495.1"/>
    </source>
</evidence>
<gene>
    <name evidence="4" type="ORF">B0A55_05498</name>
</gene>
<dbReference type="AlphaFoldDB" id="A0A4U0XFT4"/>
<comment type="subcellular location">
    <subcellularLocation>
        <location evidence="1">Nucleus</location>
        <location evidence="1">Nucleolus</location>
    </subcellularLocation>
</comment>
<dbReference type="GO" id="GO:0005730">
    <property type="term" value="C:nucleolus"/>
    <property type="evidence" value="ECO:0007669"/>
    <property type="project" value="UniProtKB-SubCell"/>
</dbReference>
<keyword evidence="5" id="KW-1185">Reference proteome</keyword>
<accession>A0A4U0XFT4</accession>
<dbReference type="Pfam" id="PF08698">
    <property type="entry name" value="Fcf2"/>
    <property type="match status" value="1"/>
</dbReference>
<feature type="domain" description="Fcf2 pre-rRNA processing C-terminal" evidence="3">
    <location>
        <begin position="133"/>
        <end position="228"/>
    </location>
</feature>